<keyword evidence="9" id="KW-1185">Reference proteome</keyword>
<evidence type="ECO:0000256" key="5">
    <source>
        <dbReference type="ARBA" id="ARBA00022833"/>
    </source>
</evidence>
<dbReference type="Proteomes" id="UP000305471">
    <property type="component" value="Unassembled WGS sequence"/>
</dbReference>
<comment type="cofactor">
    <cofactor evidence="1">
        <name>Zn(2+)</name>
        <dbReference type="ChEBI" id="CHEBI:29105"/>
    </cofactor>
</comment>
<evidence type="ECO:0000313" key="8">
    <source>
        <dbReference type="EMBL" id="TKB04231.1"/>
    </source>
</evidence>
<evidence type="ECO:0000256" key="1">
    <source>
        <dbReference type="ARBA" id="ARBA00001947"/>
    </source>
</evidence>
<dbReference type="OrthoDB" id="61573at2"/>
<organism evidence="8 9">
    <name type="scientific">Alteromonas portus</name>
    <dbReference type="NCBI Taxonomy" id="2565549"/>
    <lineage>
        <taxon>Bacteria</taxon>
        <taxon>Pseudomonadati</taxon>
        <taxon>Pseudomonadota</taxon>
        <taxon>Gammaproteobacteria</taxon>
        <taxon>Alteromonadales</taxon>
        <taxon>Alteromonadaceae</taxon>
        <taxon>Alteromonas/Salinimonas group</taxon>
        <taxon>Alteromonas</taxon>
    </lineage>
</organism>
<proteinExistence type="predicted"/>
<keyword evidence="6" id="KW-0482">Metalloprotease</keyword>
<dbReference type="GO" id="GO:0006508">
    <property type="term" value="P:proteolysis"/>
    <property type="evidence" value="ECO:0007669"/>
    <property type="project" value="UniProtKB-KW"/>
</dbReference>
<keyword evidence="2" id="KW-0645">Protease</keyword>
<dbReference type="SUPFAM" id="SSF55486">
    <property type="entry name" value="Metalloproteases ('zincins'), catalytic domain"/>
    <property type="match status" value="2"/>
</dbReference>
<accession>A0A4U0ZD02</accession>
<dbReference type="Gene3D" id="3.40.390.10">
    <property type="entry name" value="Collagenase (Catalytic Domain)"/>
    <property type="match status" value="1"/>
</dbReference>
<protein>
    <submittedName>
        <fullName evidence="8">Peptidase</fullName>
    </submittedName>
</protein>
<name>A0A4U0ZD02_9ALTE</name>
<dbReference type="InterPro" id="IPR024079">
    <property type="entry name" value="MetalloPept_cat_dom_sf"/>
</dbReference>
<dbReference type="GO" id="GO:0046872">
    <property type="term" value="F:metal ion binding"/>
    <property type="evidence" value="ECO:0007669"/>
    <property type="project" value="UniProtKB-KW"/>
</dbReference>
<dbReference type="AlphaFoldDB" id="A0A4U0ZD02"/>
<gene>
    <name evidence="8" type="ORF">E5672_05355</name>
</gene>
<evidence type="ECO:0000256" key="6">
    <source>
        <dbReference type="ARBA" id="ARBA00023049"/>
    </source>
</evidence>
<dbReference type="InterPro" id="IPR001577">
    <property type="entry name" value="Peptidase_M8"/>
</dbReference>
<keyword evidence="4" id="KW-0378">Hydrolase</keyword>
<dbReference type="GO" id="GO:0007155">
    <property type="term" value="P:cell adhesion"/>
    <property type="evidence" value="ECO:0007669"/>
    <property type="project" value="InterPro"/>
</dbReference>
<comment type="caution">
    <text evidence="8">The sequence shown here is derived from an EMBL/GenBank/DDBJ whole genome shotgun (WGS) entry which is preliminary data.</text>
</comment>
<dbReference type="Pfam" id="PF01457">
    <property type="entry name" value="Peptidase_M8"/>
    <property type="match status" value="1"/>
</dbReference>
<dbReference type="GO" id="GO:0016020">
    <property type="term" value="C:membrane"/>
    <property type="evidence" value="ECO:0007669"/>
    <property type="project" value="InterPro"/>
</dbReference>
<evidence type="ECO:0000313" key="9">
    <source>
        <dbReference type="Proteomes" id="UP000305471"/>
    </source>
</evidence>
<keyword evidence="3" id="KW-0479">Metal-binding</keyword>
<keyword evidence="7" id="KW-0732">Signal</keyword>
<dbReference type="RefSeq" id="WP_136781252.1">
    <property type="nucleotide sequence ID" value="NZ_SWCO01000002.1"/>
</dbReference>
<keyword evidence="5" id="KW-0862">Zinc</keyword>
<evidence type="ECO:0000256" key="4">
    <source>
        <dbReference type="ARBA" id="ARBA00022801"/>
    </source>
</evidence>
<feature type="signal peptide" evidence="7">
    <location>
        <begin position="1"/>
        <end position="23"/>
    </location>
</feature>
<evidence type="ECO:0000256" key="3">
    <source>
        <dbReference type="ARBA" id="ARBA00022723"/>
    </source>
</evidence>
<evidence type="ECO:0000256" key="2">
    <source>
        <dbReference type="ARBA" id="ARBA00022670"/>
    </source>
</evidence>
<evidence type="ECO:0000256" key="7">
    <source>
        <dbReference type="SAM" id="SignalP"/>
    </source>
</evidence>
<sequence>MKGLPKLVLSVVVSLCMSLPSHAGLFNISINNLGGLTPSQSSAFDDAIAYWETYLTGVQSVFDHSIVIDASGTSIDGVGGILGSAGPTSITQLADSPFVYANKGRMRFDTADLSNMENSGTLFDVIVHEMAHVIGFGTLWTTDFFIAGSQSNYVTNSGRYTGEYALEIYRKEFVEDAEFIPVELGGGAGTANSHWDEPWPGGSSDLMTGYLGPYPITLSDTTVASFADIGYLTNVTHSVSEATTVWLFLLSIGLVVIRHRQDPDIRLLKLSSMNV</sequence>
<dbReference type="EMBL" id="SWCO01000002">
    <property type="protein sequence ID" value="TKB04231.1"/>
    <property type="molecule type" value="Genomic_DNA"/>
</dbReference>
<feature type="chain" id="PRO_5020322179" evidence="7">
    <location>
        <begin position="24"/>
        <end position="275"/>
    </location>
</feature>
<dbReference type="GO" id="GO:0004222">
    <property type="term" value="F:metalloendopeptidase activity"/>
    <property type="evidence" value="ECO:0007669"/>
    <property type="project" value="InterPro"/>
</dbReference>
<reference evidence="8 9" key="1">
    <citation type="submission" date="2019-04" db="EMBL/GenBank/DDBJ databases">
        <title>Alteromonas portus sp. nov., an alginate lyase-excreting marine bacterium.</title>
        <authorList>
            <person name="Huang H."/>
            <person name="Mo K."/>
            <person name="Bao S."/>
        </authorList>
    </citation>
    <scope>NUCLEOTIDE SEQUENCE [LARGE SCALE GENOMIC DNA]</scope>
    <source>
        <strain evidence="8 9">HB161718</strain>
    </source>
</reference>